<dbReference type="Proteomes" id="UP001275315">
    <property type="component" value="Unassembled WGS sequence"/>
</dbReference>
<reference evidence="1 2" key="1">
    <citation type="submission" date="2023-10" db="EMBL/GenBank/DDBJ databases">
        <title>Virgibacillus soli CC-YMP-6 genome.</title>
        <authorList>
            <person name="Miliotis G."/>
            <person name="Sengupta P."/>
            <person name="Hameed A."/>
            <person name="Chuvochina M."/>
            <person name="Mcdonagh F."/>
            <person name="Simpson A.C."/>
            <person name="Singh N.K."/>
            <person name="Rekha P.D."/>
            <person name="Raman K."/>
            <person name="Hugenholtz P."/>
            <person name="Venkateswaran K."/>
        </authorList>
    </citation>
    <scope>NUCLEOTIDE SEQUENCE [LARGE SCALE GENOMIC DNA]</scope>
    <source>
        <strain evidence="1 2">CC-YMP-6</strain>
    </source>
</reference>
<accession>A0ABU5CU40</accession>
<sequence>MRFYIASSFANKANVRYVSTALQESGFVHTYDWTENERAVDVSTLKRIGRIEKQAVADSELFIMMLPAGKGSHIELGMAIALHKQIFIYAADEITPAHASTFYYIDGVTHVNGEIDDFIENIKNLKRKRI</sequence>
<evidence type="ECO:0000313" key="2">
    <source>
        <dbReference type="Proteomes" id="UP001275315"/>
    </source>
</evidence>
<dbReference type="EMBL" id="JAWDIQ010000003">
    <property type="protein sequence ID" value="MDY0409893.1"/>
    <property type="molecule type" value="Genomic_DNA"/>
</dbReference>
<name>A0ABU5CU40_9BACI</name>
<evidence type="ECO:0000313" key="1">
    <source>
        <dbReference type="EMBL" id="MDY0409893.1"/>
    </source>
</evidence>
<gene>
    <name evidence="1" type="ORF">RWD45_16545</name>
</gene>
<dbReference type="SUPFAM" id="SSF52309">
    <property type="entry name" value="N-(deoxy)ribosyltransferase-like"/>
    <property type="match status" value="1"/>
</dbReference>
<proteinExistence type="predicted"/>
<comment type="caution">
    <text evidence="1">The sequence shown here is derived from an EMBL/GenBank/DDBJ whole genome shotgun (WGS) entry which is preliminary data.</text>
</comment>
<dbReference type="RefSeq" id="WP_320380750.1">
    <property type="nucleotide sequence ID" value="NZ_JAWDIQ010000003.1"/>
</dbReference>
<keyword evidence="2" id="KW-1185">Reference proteome</keyword>
<organism evidence="1 2">
    <name type="scientific">Paracerasibacillus soli</name>
    <dbReference type="NCBI Taxonomy" id="480284"/>
    <lineage>
        <taxon>Bacteria</taxon>
        <taxon>Bacillati</taxon>
        <taxon>Bacillota</taxon>
        <taxon>Bacilli</taxon>
        <taxon>Bacillales</taxon>
        <taxon>Bacillaceae</taxon>
        <taxon>Paracerasibacillus</taxon>
    </lineage>
</organism>
<protein>
    <submittedName>
        <fullName evidence="1">Group-specific protein</fullName>
    </submittedName>
</protein>
<dbReference type="Gene3D" id="3.40.50.450">
    <property type="match status" value="1"/>
</dbReference>